<dbReference type="InterPro" id="IPR007811">
    <property type="entry name" value="RPC4"/>
</dbReference>
<keyword evidence="2" id="KW-0240">DNA-directed RNA polymerase</keyword>
<evidence type="ECO:0000256" key="4">
    <source>
        <dbReference type="ARBA" id="ARBA00023242"/>
    </source>
</evidence>
<evidence type="ECO:0000256" key="3">
    <source>
        <dbReference type="ARBA" id="ARBA00023163"/>
    </source>
</evidence>
<keyword evidence="3" id="KW-0804">Transcription</keyword>
<evidence type="ECO:0000256" key="1">
    <source>
        <dbReference type="ARBA" id="ARBA00004123"/>
    </source>
</evidence>
<name>C1FE83_MICCC</name>
<dbReference type="PANTHER" id="PTHR13408:SF0">
    <property type="entry name" value="DNA-DIRECTED RNA POLYMERASE III SUBUNIT RPC4"/>
    <property type="match status" value="1"/>
</dbReference>
<dbReference type="GO" id="GO:0003677">
    <property type="term" value="F:DNA binding"/>
    <property type="evidence" value="ECO:0007669"/>
    <property type="project" value="InterPro"/>
</dbReference>
<feature type="region of interest" description="Disordered" evidence="5">
    <location>
        <begin position="28"/>
        <end position="74"/>
    </location>
</feature>
<dbReference type="eggNOG" id="ENOG502RUZ5">
    <property type="taxonomic scope" value="Eukaryota"/>
</dbReference>
<dbReference type="STRING" id="296587.C1FE83"/>
<proteinExistence type="predicted"/>
<feature type="compositionally biased region" description="Polar residues" evidence="5">
    <location>
        <begin position="28"/>
        <end position="38"/>
    </location>
</feature>
<dbReference type="PANTHER" id="PTHR13408">
    <property type="entry name" value="DNA-DIRECTED RNA POLYMERASE III"/>
    <property type="match status" value="1"/>
</dbReference>
<dbReference type="RefSeq" id="XP_002507663.1">
    <property type="nucleotide sequence ID" value="XM_002507617.1"/>
</dbReference>
<dbReference type="OrthoDB" id="5836119at2759"/>
<keyword evidence="4" id="KW-0539">Nucleus</keyword>
<dbReference type="EMBL" id="CP001574">
    <property type="protein sequence ID" value="ACO68921.1"/>
    <property type="molecule type" value="Genomic_DNA"/>
</dbReference>
<protein>
    <submittedName>
        <fullName evidence="6">Uncharacterized protein</fullName>
    </submittedName>
</protein>
<evidence type="ECO:0000313" key="6">
    <source>
        <dbReference type="EMBL" id="ACO68921.1"/>
    </source>
</evidence>
<dbReference type="GeneID" id="8250184"/>
<evidence type="ECO:0000313" key="7">
    <source>
        <dbReference type="Proteomes" id="UP000002009"/>
    </source>
</evidence>
<comment type="subcellular location">
    <subcellularLocation>
        <location evidence="1">Nucleus</location>
    </subcellularLocation>
</comment>
<evidence type="ECO:0000256" key="2">
    <source>
        <dbReference type="ARBA" id="ARBA00022478"/>
    </source>
</evidence>
<dbReference type="KEGG" id="mis:MICPUN_55350"/>
<evidence type="ECO:0000256" key="5">
    <source>
        <dbReference type="SAM" id="MobiDB-lite"/>
    </source>
</evidence>
<dbReference type="Pfam" id="PF05132">
    <property type="entry name" value="RNA_pol_Rpc4"/>
    <property type="match status" value="1"/>
</dbReference>
<dbReference type="GO" id="GO:0005666">
    <property type="term" value="C:RNA polymerase III complex"/>
    <property type="evidence" value="ECO:0007669"/>
    <property type="project" value="InterPro"/>
</dbReference>
<keyword evidence="7" id="KW-1185">Reference proteome</keyword>
<organism evidence="6 7">
    <name type="scientific">Micromonas commoda (strain RCC299 / NOUM17 / CCMP2709)</name>
    <name type="common">Picoplanktonic green alga</name>
    <dbReference type="NCBI Taxonomy" id="296587"/>
    <lineage>
        <taxon>Eukaryota</taxon>
        <taxon>Viridiplantae</taxon>
        <taxon>Chlorophyta</taxon>
        <taxon>Mamiellophyceae</taxon>
        <taxon>Mamiellales</taxon>
        <taxon>Mamiellaceae</taxon>
        <taxon>Micromonas</taxon>
    </lineage>
</organism>
<dbReference type="Proteomes" id="UP000002009">
    <property type="component" value="Chromosome 1"/>
</dbReference>
<dbReference type="InParanoid" id="C1FE83"/>
<gene>
    <name evidence="6" type="ORF">MICPUN_55350</name>
</gene>
<dbReference type="GO" id="GO:0042797">
    <property type="term" value="P:tRNA transcription by RNA polymerase III"/>
    <property type="evidence" value="ECO:0007669"/>
    <property type="project" value="TreeGrafter"/>
</dbReference>
<accession>C1FE83</accession>
<reference evidence="6 7" key="1">
    <citation type="journal article" date="2009" name="Science">
        <title>Green evolution and dynamic adaptations revealed by genomes of the marine picoeukaryotes Micromonas.</title>
        <authorList>
            <person name="Worden A.Z."/>
            <person name="Lee J.H."/>
            <person name="Mock T."/>
            <person name="Rouze P."/>
            <person name="Simmons M.P."/>
            <person name="Aerts A.L."/>
            <person name="Allen A.E."/>
            <person name="Cuvelier M.L."/>
            <person name="Derelle E."/>
            <person name="Everett M.V."/>
            <person name="Foulon E."/>
            <person name="Grimwood J."/>
            <person name="Gundlach H."/>
            <person name="Henrissat B."/>
            <person name="Napoli C."/>
            <person name="McDonald S.M."/>
            <person name="Parker M.S."/>
            <person name="Rombauts S."/>
            <person name="Salamov A."/>
            <person name="Von Dassow P."/>
            <person name="Badger J.H."/>
            <person name="Coutinho P.M."/>
            <person name="Demir E."/>
            <person name="Dubchak I."/>
            <person name="Gentemann C."/>
            <person name="Eikrem W."/>
            <person name="Gready J.E."/>
            <person name="John U."/>
            <person name="Lanier W."/>
            <person name="Lindquist E.A."/>
            <person name="Lucas S."/>
            <person name="Mayer K.F."/>
            <person name="Moreau H."/>
            <person name="Not F."/>
            <person name="Otillar R."/>
            <person name="Panaud O."/>
            <person name="Pangilinan J."/>
            <person name="Paulsen I."/>
            <person name="Piegu B."/>
            <person name="Poliakov A."/>
            <person name="Robbens S."/>
            <person name="Schmutz J."/>
            <person name="Toulza E."/>
            <person name="Wyss T."/>
            <person name="Zelensky A."/>
            <person name="Zhou K."/>
            <person name="Armbrust E.V."/>
            <person name="Bhattacharya D."/>
            <person name="Goodenough U.W."/>
            <person name="Van de Peer Y."/>
            <person name="Grigoriev I.V."/>
        </authorList>
    </citation>
    <scope>NUCLEOTIDE SEQUENCE [LARGE SCALE GENOMIC DNA]</scope>
    <source>
        <strain evidence="7">RCC299 / NOUM17</strain>
    </source>
</reference>
<feature type="compositionally biased region" description="Polar residues" evidence="5">
    <location>
        <begin position="45"/>
        <end position="61"/>
    </location>
</feature>
<dbReference type="AlphaFoldDB" id="C1FE83"/>
<sequence>MEEKIYQARPGRLRGAVEAFATRHISMVTSPASSNNPDSRIDAQEASTSSGQRRTRFTPTVPSDRRRKQRYSLDSRDVEPERFCNVEQLMGCEKKRFGTKTGAELMQSAHEAMRPGPELVRDSTNSRYSYPFNSHSGGDDDNPIATPLDSSVSFLVTEPLLGSKMERKLLGMELEQKDNQISGECPTDLPIVLKNGCIKCEDVAASKESVHQLISSTGPGKFLFLQLPNDLPLVSRGESQILENPLCDKRETYAHEAGKFSEKLEGELCELVIYDDGAAQLNIGQGRFDVVHGTVFFNSEILACIDQENAKCAFLGEMCGRLVCIPDRSTLLA</sequence>